<dbReference type="InterPro" id="IPR000571">
    <property type="entry name" value="Znf_CCCH"/>
</dbReference>
<feature type="zinc finger region" description="C3H1-type" evidence="4">
    <location>
        <begin position="47"/>
        <end position="74"/>
    </location>
</feature>
<dbReference type="Pfam" id="PF00498">
    <property type="entry name" value="FHA"/>
    <property type="match status" value="1"/>
</dbReference>
<dbReference type="SMART" id="SM00240">
    <property type="entry name" value="FHA"/>
    <property type="match status" value="1"/>
</dbReference>
<dbReference type="InterPro" id="IPR041367">
    <property type="entry name" value="Znf-CCCH_4"/>
</dbReference>
<evidence type="ECO:0000256" key="1">
    <source>
        <dbReference type="ARBA" id="ARBA00022723"/>
    </source>
</evidence>
<keyword evidence="3 4" id="KW-0862">Zinc</keyword>
<evidence type="ECO:0000259" key="6">
    <source>
        <dbReference type="PROSITE" id="PS50006"/>
    </source>
</evidence>
<dbReference type="SUPFAM" id="SSF49879">
    <property type="entry name" value="SMAD/FHA domain"/>
    <property type="match status" value="1"/>
</dbReference>
<evidence type="ECO:0000256" key="3">
    <source>
        <dbReference type="ARBA" id="ARBA00022833"/>
    </source>
</evidence>
<keyword evidence="2 4" id="KW-0863">Zinc-finger</keyword>
<keyword evidence="1 4" id="KW-0479">Metal-binding</keyword>
<keyword evidence="9" id="KW-1185">Reference proteome</keyword>
<name>A0ABP0SEB1_9DINO</name>
<evidence type="ECO:0000256" key="2">
    <source>
        <dbReference type="ARBA" id="ARBA00022771"/>
    </source>
</evidence>
<dbReference type="PROSITE" id="PS50006">
    <property type="entry name" value="FHA_DOMAIN"/>
    <property type="match status" value="1"/>
</dbReference>
<sequence length="300" mass="32534">MARSPKRSRGFDDVTASAPPAARPRRPPRSFEETAALIGVVKELSNPRCARLCSHFLKNDCLWGDQCRFSHDASELRAGAPPTEEMNFANLEDGQVSRTLPVPKVQVKHFMTLKTRQVLLESTGLSDLSWDDDADAPRCTLLGAAQQVDEAERRLRRAMTHCQWGVSEAKVLSLLAQKPCASAKLLLSPTVPSLAQGVWHLSAAKGRVTLGSAKSNDVLVPGALMSRQHALFELETERGALYILDVSTNGTFLNGHRLPKNGKVALCHGDELVFPEPSASGAGAKPVLGEFGFMVNLEFG</sequence>
<evidence type="ECO:0000256" key="5">
    <source>
        <dbReference type="SAM" id="MobiDB-lite"/>
    </source>
</evidence>
<reference evidence="8 9" key="1">
    <citation type="submission" date="2024-02" db="EMBL/GenBank/DDBJ databases">
        <authorList>
            <person name="Chen Y."/>
            <person name="Shah S."/>
            <person name="Dougan E. K."/>
            <person name="Thang M."/>
            <person name="Chan C."/>
        </authorList>
    </citation>
    <scope>NUCLEOTIDE SEQUENCE [LARGE SCALE GENOMIC DNA]</scope>
</reference>
<dbReference type="InterPro" id="IPR036855">
    <property type="entry name" value="Znf_CCCH_sf"/>
</dbReference>
<dbReference type="CDD" id="cd00060">
    <property type="entry name" value="FHA"/>
    <property type="match status" value="1"/>
</dbReference>
<dbReference type="Pfam" id="PF18044">
    <property type="entry name" value="zf-CCCH_4"/>
    <property type="match status" value="1"/>
</dbReference>
<gene>
    <name evidence="8" type="ORF">CCMP2556_LOCUS51442</name>
</gene>
<dbReference type="SUPFAM" id="SSF90229">
    <property type="entry name" value="CCCH zinc finger"/>
    <property type="match status" value="1"/>
</dbReference>
<dbReference type="EMBL" id="CAXAMN010027433">
    <property type="protein sequence ID" value="CAK9110711.1"/>
    <property type="molecule type" value="Genomic_DNA"/>
</dbReference>
<organism evidence="8 9">
    <name type="scientific">Durusdinium trenchii</name>
    <dbReference type="NCBI Taxonomy" id="1381693"/>
    <lineage>
        <taxon>Eukaryota</taxon>
        <taxon>Sar</taxon>
        <taxon>Alveolata</taxon>
        <taxon>Dinophyceae</taxon>
        <taxon>Suessiales</taxon>
        <taxon>Symbiodiniaceae</taxon>
        <taxon>Durusdinium</taxon>
    </lineage>
</organism>
<protein>
    <recommendedName>
        <fullName evidence="10">FHA domain-containing protein</fullName>
    </recommendedName>
</protein>
<dbReference type="Proteomes" id="UP001642484">
    <property type="component" value="Unassembled WGS sequence"/>
</dbReference>
<proteinExistence type="predicted"/>
<feature type="domain" description="C3H1-type" evidence="7">
    <location>
        <begin position="47"/>
        <end position="74"/>
    </location>
</feature>
<evidence type="ECO:0000259" key="7">
    <source>
        <dbReference type="PROSITE" id="PS50103"/>
    </source>
</evidence>
<feature type="region of interest" description="Disordered" evidence="5">
    <location>
        <begin position="1"/>
        <end position="30"/>
    </location>
</feature>
<dbReference type="InterPro" id="IPR000253">
    <property type="entry name" value="FHA_dom"/>
</dbReference>
<dbReference type="Gene3D" id="4.10.1000.10">
    <property type="entry name" value="Zinc finger, CCCH-type"/>
    <property type="match status" value="1"/>
</dbReference>
<evidence type="ECO:0008006" key="10">
    <source>
        <dbReference type="Google" id="ProtNLM"/>
    </source>
</evidence>
<evidence type="ECO:0000313" key="8">
    <source>
        <dbReference type="EMBL" id="CAK9110711.1"/>
    </source>
</evidence>
<dbReference type="InterPro" id="IPR008984">
    <property type="entry name" value="SMAD_FHA_dom_sf"/>
</dbReference>
<comment type="caution">
    <text evidence="8">The sequence shown here is derived from an EMBL/GenBank/DDBJ whole genome shotgun (WGS) entry which is preliminary data.</text>
</comment>
<dbReference type="PROSITE" id="PS50103">
    <property type="entry name" value="ZF_C3H1"/>
    <property type="match status" value="1"/>
</dbReference>
<evidence type="ECO:0000313" key="9">
    <source>
        <dbReference type="Proteomes" id="UP001642484"/>
    </source>
</evidence>
<evidence type="ECO:0000256" key="4">
    <source>
        <dbReference type="PROSITE-ProRule" id="PRU00723"/>
    </source>
</evidence>
<dbReference type="Gene3D" id="2.60.200.20">
    <property type="match status" value="1"/>
</dbReference>
<accession>A0ABP0SEB1</accession>
<feature type="domain" description="FHA" evidence="6">
    <location>
        <begin position="208"/>
        <end position="258"/>
    </location>
</feature>